<keyword evidence="1" id="KW-0812">Transmembrane</keyword>
<protein>
    <submittedName>
        <fullName evidence="2">Uncharacterized protein</fullName>
    </submittedName>
</protein>
<sequence>MAMKATKIEMMVKEERRGEEIVGIIPTIKIPVWGSVGTNAFTTPLAQYKAHDDHLGLRRRRRSNVSYSEDDDQHQLNRHLQLTPLMKTLSPKFSLISKFLKSISFRGPMLYQIYENFKQRITPFCLLLDDTHIDVQEGNIHDEEVHGKRKGCSQKMDFEWIFIITNIVLESMSAIFTQLSSKQKPQYALFGTCLIQIIYEGHRHQQIPAWRRRGGTWYYYRRQRGKSLATLNNIVALACALGQCVVLIIDYSFESPIKLTVTPIILANGVLIAKFLTYRKRSTLYFS</sequence>
<dbReference type="PANTHER" id="PTHR48473:SF1">
    <property type="entry name" value="TIR DOMAIN-CONTAINING PROTEIN"/>
    <property type="match status" value="1"/>
</dbReference>
<reference evidence="2" key="1">
    <citation type="journal article" date="2023" name="Plant J.">
        <title>Genome sequences and population genomics provide insights into the demographic history, inbreeding, and mutation load of two 'living fossil' tree species of Dipteronia.</title>
        <authorList>
            <person name="Feng Y."/>
            <person name="Comes H.P."/>
            <person name="Chen J."/>
            <person name="Zhu S."/>
            <person name="Lu R."/>
            <person name="Zhang X."/>
            <person name="Li P."/>
            <person name="Qiu J."/>
            <person name="Olsen K.M."/>
            <person name="Qiu Y."/>
        </authorList>
    </citation>
    <scope>NUCLEOTIDE SEQUENCE</scope>
    <source>
        <strain evidence="2">KIB01</strain>
    </source>
</reference>
<evidence type="ECO:0000256" key="1">
    <source>
        <dbReference type="SAM" id="Phobius"/>
    </source>
</evidence>
<keyword evidence="1" id="KW-1133">Transmembrane helix</keyword>
<organism evidence="2 3">
    <name type="scientific">Dipteronia dyeriana</name>
    <dbReference type="NCBI Taxonomy" id="168575"/>
    <lineage>
        <taxon>Eukaryota</taxon>
        <taxon>Viridiplantae</taxon>
        <taxon>Streptophyta</taxon>
        <taxon>Embryophyta</taxon>
        <taxon>Tracheophyta</taxon>
        <taxon>Spermatophyta</taxon>
        <taxon>Magnoliopsida</taxon>
        <taxon>eudicotyledons</taxon>
        <taxon>Gunneridae</taxon>
        <taxon>Pentapetalae</taxon>
        <taxon>rosids</taxon>
        <taxon>malvids</taxon>
        <taxon>Sapindales</taxon>
        <taxon>Sapindaceae</taxon>
        <taxon>Hippocastanoideae</taxon>
        <taxon>Acereae</taxon>
        <taxon>Dipteronia</taxon>
    </lineage>
</organism>
<accession>A0AAD9WUQ8</accession>
<gene>
    <name evidence="2" type="ORF">Ddye_019744</name>
</gene>
<dbReference type="Proteomes" id="UP001280121">
    <property type="component" value="Unassembled WGS sequence"/>
</dbReference>
<dbReference type="EMBL" id="JANJYI010000006">
    <property type="protein sequence ID" value="KAK2644549.1"/>
    <property type="molecule type" value="Genomic_DNA"/>
</dbReference>
<dbReference type="AlphaFoldDB" id="A0AAD9WUQ8"/>
<evidence type="ECO:0000313" key="3">
    <source>
        <dbReference type="Proteomes" id="UP001280121"/>
    </source>
</evidence>
<comment type="caution">
    <text evidence="2">The sequence shown here is derived from an EMBL/GenBank/DDBJ whole genome shotgun (WGS) entry which is preliminary data.</text>
</comment>
<keyword evidence="1" id="KW-0472">Membrane</keyword>
<name>A0AAD9WUQ8_9ROSI</name>
<feature type="transmembrane region" description="Helical" evidence="1">
    <location>
        <begin position="231"/>
        <end position="253"/>
    </location>
</feature>
<keyword evidence="3" id="KW-1185">Reference proteome</keyword>
<dbReference type="PANTHER" id="PTHR48473">
    <property type="entry name" value="TIR DOMAIN-CONTAINING PROTEIN"/>
    <property type="match status" value="1"/>
</dbReference>
<feature type="transmembrane region" description="Helical" evidence="1">
    <location>
        <begin position="259"/>
        <end position="277"/>
    </location>
</feature>
<evidence type="ECO:0000313" key="2">
    <source>
        <dbReference type="EMBL" id="KAK2644549.1"/>
    </source>
</evidence>
<proteinExistence type="predicted"/>